<dbReference type="GeneID" id="89962788"/>
<reference evidence="7" key="1">
    <citation type="submission" date="2023-07" db="EMBL/GenBank/DDBJ databases">
        <title>Black Yeasts Isolated from many extreme environments.</title>
        <authorList>
            <person name="Coleine C."/>
            <person name="Stajich J.E."/>
            <person name="Selbmann L."/>
        </authorList>
    </citation>
    <scope>NUCLEOTIDE SEQUENCE</scope>
    <source>
        <strain evidence="7">CCFEE 5485</strain>
    </source>
</reference>
<dbReference type="AlphaFoldDB" id="A0AAE0WPY7"/>
<name>A0AAE0WPY7_9PEZI</name>
<evidence type="ECO:0000256" key="3">
    <source>
        <dbReference type="ARBA" id="ARBA00023239"/>
    </source>
</evidence>
<comment type="similarity">
    <text evidence="5">Belongs to the 2H phosphoesterase superfamily. USB1 family.</text>
</comment>
<dbReference type="PANTHER" id="PTHR13522:SF3">
    <property type="entry name" value="U6 SNRNA PHOSPHODIESTERASE 1"/>
    <property type="match status" value="1"/>
</dbReference>
<evidence type="ECO:0000256" key="5">
    <source>
        <dbReference type="HAMAP-Rule" id="MF_03040"/>
    </source>
</evidence>
<keyword evidence="2 5" id="KW-0378">Hydrolase</keyword>
<dbReference type="EMBL" id="JAUTXT010000013">
    <property type="protein sequence ID" value="KAK3675709.1"/>
    <property type="molecule type" value="Genomic_DNA"/>
</dbReference>
<accession>A0AAE0WPY7</accession>
<comment type="subcellular location">
    <subcellularLocation>
        <location evidence="5">Nucleus</location>
    </subcellularLocation>
</comment>
<dbReference type="Pfam" id="PF09749">
    <property type="entry name" value="HVSL"/>
    <property type="match status" value="1"/>
</dbReference>
<comment type="function">
    <text evidence="5">Phosphodiesterase responsible for the U6 snRNA 3' end processing. Acts as an exoribonuclease (RNase) responsible for trimming the poly(U) tract of the last nucleotides in the pre-U6 snRNA molecule, leading to the formation of mature U6 snRNA.</text>
</comment>
<gene>
    <name evidence="5 7" type="primary">USB1</name>
    <name evidence="7" type="ORF">LTR78_004350</name>
</gene>
<sequence length="306" mass="33470">MALVGYPGSSSDEAEATTTTPPAKKRKVGGEQKKPSSLPPLPSAFRDLYSSTVRASTQDDPALHGGRKRVTPHIEGNWPAHVYLEWNPTPEEYKILSSCINQKSTNISDDGVEIHSLLQNDLGVSLPLHVSLSRPLVLKTEQKAPFLEQLKQNIITSTARTFSAKPVSLRWHPNETSTRWFLVLQLGRPPRDELAKLLAACNTVASAFDQPLLYADDEKAATPSESADDEERAGRSHISVAWSLEAQTTSGTHLTATAKQDPALSDDHSPSTSGSYAELDVAFAEMKVRIGQDVETIPLPALRRFR</sequence>
<evidence type="ECO:0000256" key="6">
    <source>
        <dbReference type="SAM" id="MobiDB-lite"/>
    </source>
</evidence>
<dbReference type="InterPro" id="IPR027521">
    <property type="entry name" value="Usb1"/>
</dbReference>
<dbReference type="PANTHER" id="PTHR13522">
    <property type="entry name" value="U6 SNRNA PHOSPHODIESTERASE 1"/>
    <property type="match status" value="1"/>
</dbReference>
<evidence type="ECO:0000256" key="4">
    <source>
        <dbReference type="ARBA" id="ARBA00023242"/>
    </source>
</evidence>
<keyword evidence="8" id="KW-1185">Reference proteome</keyword>
<dbReference type="GO" id="GO:0016829">
    <property type="term" value="F:lyase activity"/>
    <property type="evidence" value="ECO:0007669"/>
    <property type="project" value="UniProtKB-KW"/>
</dbReference>
<dbReference type="RefSeq" id="XP_064694333.1">
    <property type="nucleotide sequence ID" value="XM_064838248.1"/>
</dbReference>
<dbReference type="GO" id="GO:0034477">
    <property type="term" value="P:U6 snRNA 3'-end processing"/>
    <property type="evidence" value="ECO:0007669"/>
    <property type="project" value="UniProtKB-UniRule"/>
</dbReference>
<keyword evidence="3" id="KW-0456">Lyase</keyword>
<dbReference type="HAMAP" id="MF_03040">
    <property type="entry name" value="USB1"/>
    <property type="match status" value="1"/>
</dbReference>
<dbReference type="Gene3D" id="3.90.1140.10">
    <property type="entry name" value="Cyclic phosphodiesterase"/>
    <property type="match status" value="1"/>
</dbReference>
<feature type="region of interest" description="Disordered" evidence="6">
    <location>
        <begin position="1"/>
        <end position="43"/>
    </location>
</feature>
<protein>
    <recommendedName>
        <fullName evidence="5">U6 snRNA phosphodiesterase</fullName>
        <ecNumber evidence="5">3.1.4.-</ecNumber>
    </recommendedName>
</protein>
<dbReference type="GO" id="GO:0005634">
    <property type="term" value="C:nucleus"/>
    <property type="evidence" value="ECO:0007669"/>
    <property type="project" value="UniProtKB-SubCell"/>
</dbReference>
<evidence type="ECO:0000256" key="1">
    <source>
        <dbReference type="ARBA" id="ARBA00022722"/>
    </source>
</evidence>
<evidence type="ECO:0000313" key="8">
    <source>
        <dbReference type="Proteomes" id="UP001274830"/>
    </source>
</evidence>
<dbReference type="Proteomes" id="UP001274830">
    <property type="component" value="Unassembled WGS sequence"/>
</dbReference>
<evidence type="ECO:0000313" key="7">
    <source>
        <dbReference type="EMBL" id="KAK3675709.1"/>
    </source>
</evidence>
<keyword evidence="1 5" id="KW-0540">Nuclease</keyword>
<comment type="caution">
    <text evidence="7">The sequence shown here is derived from an EMBL/GenBank/DDBJ whole genome shotgun (WGS) entry which is preliminary data.</text>
</comment>
<dbReference type="EC" id="3.1.4.-" evidence="5"/>
<feature type="active site" description="Proton donor/acceptor" evidence="5">
    <location>
        <position position="129"/>
    </location>
</feature>
<proteinExistence type="inferred from homology"/>
<dbReference type="GO" id="GO:1990838">
    <property type="term" value="F:poly(U)-specific exoribonuclease activity, producing 3' uridine cyclic phosphate ends"/>
    <property type="evidence" value="ECO:0007669"/>
    <property type="project" value="UniProtKB-UniRule"/>
</dbReference>
<evidence type="ECO:0000256" key="2">
    <source>
        <dbReference type="ARBA" id="ARBA00022801"/>
    </source>
</evidence>
<keyword evidence="4 5" id="KW-0539">Nucleus</keyword>
<keyword evidence="7" id="KW-0269">Exonuclease</keyword>
<feature type="active site" description="Proton donor/acceptor" evidence="5">
    <location>
        <position position="237"/>
    </location>
</feature>
<organism evidence="7 8">
    <name type="scientific">Recurvomyces mirabilis</name>
    <dbReference type="NCBI Taxonomy" id="574656"/>
    <lineage>
        <taxon>Eukaryota</taxon>
        <taxon>Fungi</taxon>
        <taxon>Dikarya</taxon>
        <taxon>Ascomycota</taxon>
        <taxon>Pezizomycotina</taxon>
        <taxon>Dothideomycetes</taxon>
        <taxon>Dothideomycetidae</taxon>
        <taxon>Mycosphaerellales</taxon>
        <taxon>Teratosphaeriaceae</taxon>
        <taxon>Recurvomyces</taxon>
    </lineage>
</organism>